<dbReference type="EMBL" id="BHXQ01000002">
    <property type="protein sequence ID" value="GCC51303.1"/>
    <property type="molecule type" value="Genomic_DNA"/>
</dbReference>
<dbReference type="InterPro" id="IPR034718">
    <property type="entry name" value="RlpA"/>
</dbReference>
<accession>A0A401U8T4</accession>
<keyword evidence="8" id="KW-1185">Reference proteome</keyword>
<evidence type="ECO:0000256" key="4">
    <source>
        <dbReference type="HAMAP-Rule" id="MF_02071"/>
    </source>
</evidence>
<proteinExistence type="inferred from homology"/>
<dbReference type="Gene3D" id="2.40.40.10">
    <property type="entry name" value="RlpA-like domain"/>
    <property type="match status" value="1"/>
</dbReference>
<evidence type="ECO:0000256" key="1">
    <source>
        <dbReference type="ARBA" id="ARBA00022729"/>
    </source>
</evidence>
<keyword evidence="1 4" id="KW-0732">Signal</keyword>
<name>A0A401U8T4_9BACT</name>
<dbReference type="Gene3D" id="3.30.70.1070">
    <property type="entry name" value="Sporulation related repeat"/>
    <property type="match status" value="1"/>
</dbReference>
<dbReference type="NCBIfam" id="TIGR00413">
    <property type="entry name" value="rlpA"/>
    <property type="match status" value="1"/>
</dbReference>
<dbReference type="EC" id="4.2.2.-" evidence="4"/>
<dbReference type="GO" id="GO:0042834">
    <property type="term" value="F:peptidoglycan binding"/>
    <property type="evidence" value="ECO:0007669"/>
    <property type="project" value="InterPro"/>
</dbReference>
<dbReference type="Proteomes" id="UP000288227">
    <property type="component" value="Unassembled WGS sequence"/>
</dbReference>
<dbReference type="PROSITE" id="PS51724">
    <property type="entry name" value="SPOR"/>
    <property type="match status" value="1"/>
</dbReference>
<evidence type="ECO:0000313" key="8">
    <source>
        <dbReference type="Proteomes" id="UP000288227"/>
    </source>
</evidence>
<protein>
    <recommendedName>
        <fullName evidence="4">Probable endolytic peptidoglycan transglycosylase RlpA</fullName>
        <ecNumber evidence="4">4.2.2.-</ecNumber>
    </recommendedName>
</protein>
<dbReference type="Pfam" id="PF05036">
    <property type="entry name" value="SPOR"/>
    <property type="match status" value="1"/>
</dbReference>
<dbReference type="PANTHER" id="PTHR34183">
    <property type="entry name" value="ENDOLYTIC PEPTIDOGLYCAN TRANSGLYCOSYLASE RLPA"/>
    <property type="match status" value="1"/>
</dbReference>
<dbReference type="AlphaFoldDB" id="A0A401U8T4"/>
<feature type="signal peptide" evidence="4">
    <location>
        <begin position="1"/>
        <end position="19"/>
    </location>
</feature>
<dbReference type="InterPro" id="IPR012997">
    <property type="entry name" value="RplA"/>
</dbReference>
<evidence type="ECO:0000256" key="3">
    <source>
        <dbReference type="ARBA" id="ARBA00023316"/>
    </source>
</evidence>
<keyword evidence="3 4" id="KW-0961">Cell wall biogenesis/degradation</keyword>
<comment type="similarity">
    <text evidence="4 5">Belongs to the RlpA family.</text>
</comment>
<comment type="caution">
    <text evidence="7">The sequence shown here is derived from an EMBL/GenBank/DDBJ whole genome shotgun (WGS) entry which is preliminary data.</text>
</comment>
<dbReference type="HAMAP" id="MF_02071">
    <property type="entry name" value="RlpA"/>
    <property type="match status" value="1"/>
</dbReference>
<feature type="chain" id="PRO_5019596415" description="Probable endolytic peptidoglycan transglycosylase RlpA" evidence="4">
    <location>
        <begin position="20"/>
        <end position="227"/>
    </location>
</feature>
<dbReference type="InterPro" id="IPR036908">
    <property type="entry name" value="RlpA-like_sf"/>
</dbReference>
<keyword evidence="2 4" id="KW-0456">Lyase</keyword>
<evidence type="ECO:0000256" key="2">
    <source>
        <dbReference type="ARBA" id="ARBA00023239"/>
    </source>
</evidence>
<gene>
    <name evidence="4" type="primary">rlpA</name>
    <name evidence="7" type="ORF">SanaruYs_15260</name>
</gene>
<sequence length="227" mass="25169" precursor="true">MRKTAFSIAFSLVASFLFAQVQTGKASFYADRFEGRPTASGEKYKHNRLTAAHKTLPFGTKVRVTNTANDKSVEVVINDRGPYVDNRIIDLSKSAAEKLGFINQGLAEVKVEVVDAGDGKTSDTPRPIGNVAVEEKEFYTFEVERSTPSGFGVQIATYQELVNLIRLTDNLKKSYQKKVTVQVKVLNGVKYYGLVLGQFPSRPKAEQFRASVKGKFPDAFIVDFGRL</sequence>
<comment type="function">
    <text evidence="4">Lytic transglycosylase with a strong preference for naked glycan strands that lack stem peptides.</text>
</comment>
<dbReference type="GO" id="GO:0000270">
    <property type="term" value="P:peptidoglycan metabolic process"/>
    <property type="evidence" value="ECO:0007669"/>
    <property type="project" value="UniProtKB-UniRule"/>
</dbReference>
<dbReference type="OrthoDB" id="9779128at2"/>
<dbReference type="Pfam" id="PF03330">
    <property type="entry name" value="DPBB_1"/>
    <property type="match status" value="1"/>
</dbReference>
<dbReference type="SUPFAM" id="SSF50685">
    <property type="entry name" value="Barwin-like endoglucanases"/>
    <property type="match status" value="1"/>
</dbReference>
<evidence type="ECO:0000313" key="7">
    <source>
        <dbReference type="EMBL" id="GCC51303.1"/>
    </source>
</evidence>
<dbReference type="GO" id="GO:0071555">
    <property type="term" value="P:cell wall organization"/>
    <property type="evidence" value="ECO:0007669"/>
    <property type="project" value="UniProtKB-KW"/>
</dbReference>
<feature type="domain" description="SPOR" evidence="6">
    <location>
        <begin position="145"/>
        <end position="227"/>
    </location>
</feature>
<reference evidence="7 8" key="1">
    <citation type="submission" date="2018-11" db="EMBL/GenBank/DDBJ databases">
        <title>Chryseotalea sanarue gen. nov., sp., nov., a member of the family Cytophagaceae, isolated from a brackish lake in Hamamatsu Japan.</title>
        <authorList>
            <person name="Maejima Y."/>
            <person name="Iino T."/>
            <person name="Muraguchi Y."/>
            <person name="Fukuda K."/>
            <person name="Ohkuma M."/>
            <person name="Moriuchi R."/>
            <person name="Dohra H."/>
            <person name="Kimbara K."/>
            <person name="Shintani M."/>
        </authorList>
    </citation>
    <scope>NUCLEOTIDE SEQUENCE [LARGE SCALE GENOMIC DNA]</scope>
    <source>
        <strain evidence="7 8">Ys</strain>
    </source>
</reference>
<evidence type="ECO:0000256" key="5">
    <source>
        <dbReference type="RuleBase" id="RU003495"/>
    </source>
</evidence>
<dbReference type="PANTHER" id="PTHR34183:SF8">
    <property type="entry name" value="ENDOLYTIC PEPTIDOGLYCAN TRANSGLYCOSYLASE RLPA-RELATED"/>
    <property type="match status" value="1"/>
</dbReference>
<evidence type="ECO:0000259" key="6">
    <source>
        <dbReference type="PROSITE" id="PS51724"/>
    </source>
</evidence>
<dbReference type="InterPro" id="IPR007730">
    <property type="entry name" value="SPOR-like_dom"/>
</dbReference>
<dbReference type="SUPFAM" id="SSF110997">
    <property type="entry name" value="Sporulation related repeat"/>
    <property type="match status" value="1"/>
</dbReference>
<dbReference type="CDD" id="cd22268">
    <property type="entry name" value="DPBB_RlpA-like"/>
    <property type="match status" value="1"/>
</dbReference>
<dbReference type="GO" id="GO:0008932">
    <property type="term" value="F:lytic endotransglycosylase activity"/>
    <property type="evidence" value="ECO:0007669"/>
    <property type="project" value="UniProtKB-UniRule"/>
</dbReference>
<organism evidence="7 8">
    <name type="scientific">Chryseotalea sanaruensis</name>
    <dbReference type="NCBI Taxonomy" id="2482724"/>
    <lineage>
        <taxon>Bacteria</taxon>
        <taxon>Pseudomonadati</taxon>
        <taxon>Bacteroidota</taxon>
        <taxon>Cytophagia</taxon>
        <taxon>Cytophagales</taxon>
        <taxon>Chryseotaleaceae</taxon>
        <taxon>Chryseotalea</taxon>
    </lineage>
</organism>
<dbReference type="RefSeq" id="WP_127121931.1">
    <property type="nucleotide sequence ID" value="NZ_BHXQ01000002.1"/>
</dbReference>
<dbReference type="InterPro" id="IPR009009">
    <property type="entry name" value="RlpA-like_DPBB"/>
</dbReference>
<dbReference type="InterPro" id="IPR036680">
    <property type="entry name" value="SPOR-like_sf"/>
</dbReference>